<accession>A0ABV6K912</accession>
<evidence type="ECO:0000259" key="1">
    <source>
        <dbReference type="Pfam" id="PF13271"/>
    </source>
</evidence>
<dbReference type="EMBL" id="JBHLUX010000012">
    <property type="protein sequence ID" value="MFC0469794.1"/>
    <property type="molecule type" value="Genomic_DNA"/>
</dbReference>
<organism evidence="2 3">
    <name type="scientific">Halalkalibacter kiskunsagensis</name>
    <dbReference type="NCBI Taxonomy" id="1548599"/>
    <lineage>
        <taxon>Bacteria</taxon>
        <taxon>Bacillati</taxon>
        <taxon>Bacillota</taxon>
        <taxon>Bacilli</taxon>
        <taxon>Bacillales</taxon>
        <taxon>Bacillaceae</taxon>
        <taxon>Halalkalibacter</taxon>
    </lineage>
</organism>
<evidence type="ECO:0000313" key="2">
    <source>
        <dbReference type="EMBL" id="MFC0469794.1"/>
    </source>
</evidence>
<comment type="caution">
    <text evidence="2">The sequence shown here is derived from an EMBL/GenBank/DDBJ whole genome shotgun (WGS) entry which is preliminary data.</text>
</comment>
<dbReference type="Proteomes" id="UP001589838">
    <property type="component" value="Unassembled WGS sequence"/>
</dbReference>
<proteinExistence type="predicted"/>
<name>A0ABV6K912_9BACI</name>
<dbReference type="RefSeq" id="WP_335964176.1">
    <property type="nucleotide sequence ID" value="NZ_JAXBLX010000093.1"/>
</dbReference>
<feature type="domain" description="DUF4062" evidence="1">
    <location>
        <begin position="6"/>
        <end position="90"/>
    </location>
</feature>
<reference evidence="2 3" key="1">
    <citation type="submission" date="2024-09" db="EMBL/GenBank/DDBJ databases">
        <authorList>
            <person name="Sun Q."/>
            <person name="Mori K."/>
        </authorList>
    </citation>
    <scope>NUCLEOTIDE SEQUENCE [LARGE SCALE GENOMIC DNA]</scope>
    <source>
        <strain evidence="2 3">NCAIM B.02610</strain>
    </source>
</reference>
<dbReference type="InterPro" id="IPR025139">
    <property type="entry name" value="DUF4062"/>
</dbReference>
<evidence type="ECO:0000313" key="3">
    <source>
        <dbReference type="Proteomes" id="UP001589838"/>
    </source>
</evidence>
<sequence>MANKTKIFLSSASQGSLEAIRQDLFDVLNDIGHNPLRFEDNFGPWGRDAIQKCLEKVKESDIYLLIISDKKGTYLAEEKRTVTHLEFEKAFQTDKQILVFVEQQIKNAFFNEFRSHISNRVYEFIQTHGKEPDVYLDIVRSVIEQDLDRKIKEELPSIDDYIWAFLYDVYKKGFYLESITLARSPLQTIKEYLSDAIFSYRK</sequence>
<keyword evidence="3" id="KW-1185">Reference proteome</keyword>
<dbReference type="Pfam" id="PF13271">
    <property type="entry name" value="DUF4062"/>
    <property type="match status" value="1"/>
</dbReference>
<protein>
    <submittedName>
        <fullName evidence="2">DUF4062 domain-containing protein</fullName>
    </submittedName>
</protein>
<gene>
    <name evidence="2" type="ORF">ACFFHM_04415</name>
</gene>